<dbReference type="RefSeq" id="WP_127788967.1">
    <property type="nucleotide sequence ID" value="NZ_SACL01000006.1"/>
</dbReference>
<evidence type="ECO:0000313" key="7">
    <source>
        <dbReference type="Proteomes" id="UP000282957"/>
    </source>
</evidence>
<comment type="catalytic activity">
    <reaction evidence="3">
        <text>a quinone + NADH + 5 H(+)(in) = a quinol + NAD(+) + 4 H(+)(out)</text>
        <dbReference type="Rhea" id="RHEA:57888"/>
        <dbReference type="ChEBI" id="CHEBI:15378"/>
        <dbReference type="ChEBI" id="CHEBI:24646"/>
        <dbReference type="ChEBI" id="CHEBI:57540"/>
        <dbReference type="ChEBI" id="CHEBI:57945"/>
        <dbReference type="ChEBI" id="CHEBI:132124"/>
    </reaction>
</comment>
<dbReference type="GO" id="GO:0048038">
    <property type="term" value="F:quinone binding"/>
    <property type="evidence" value="ECO:0007669"/>
    <property type="project" value="UniProtKB-KW"/>
</dbReference>
<comment type="subunit">
    <text evidence="3">NDH-1 is composed of 14 different subunits. Subunits NuoB, C, D, E, F, and G constitute the peripheral sector of the complex.</text>
</comment>
<dbReference type="NCBIfam" id="TIGR01961">
    <property type="entry name" value="NuoC_fam"/>
    <property type="match status" value="1"/>
</dbReference>
<feature type="domain" description="NADH:ubiquinone oxidoreductase 30kDa subunit" evidence="5">
    <location>
        <begin position="27"/>
        <end position="147"/>
    </location>
</feature>
<keyword evidence="7" id="KW-1185">Reference proteome</keyword>
<evidence type="ECO:0000313" key="6">
    <source>
        <dbReference type="EMBL" id="RVT95479.1"/>
    </source>
</evidence>
<dbReference type="HAMAP" id="MF_01357">
    <property type="entry name" value="NDH1_NuoC"/>
    <property type="match status" value="1"/>
</dbReference>
<dbReference type="NCBIfam" id="NF004733">
    <property type="entry name" value="PRK06074.1-5"/>
    <property type="match status" value="1"/>
</dbReference>
<feature type="region of interest" description="Disordered" evidence="4">
    <location>
        <begin position="189"/>
        <end position="208"/>
    </location>
</feature>
<dbReference type="GO" id="GO:0005886">
    <property type="term" value="C:plasma membrane"/>
    <property type="evidence" value="ECO:0007669"/>
    <property type="project" value="UniProtKB-SubCell"/>
</dbReference>
<dbReference type="AlphaFoldDB" id="A0A437MCV4"/>
<dbReference type="Pfam" id="PF00329">
    <property type="entry name" value="Complex1_30kDa"/>
    <property type="match status" value="1"/>
</dbReference>
<keyword evidence="3" id="KW-0830">Ubiquinone</keyword>
<sequence>MLEEALRATLPDAVLTRDRYGAELVLHAPRERLLPIMGILRDHPSLAFDQCMDICGMDWPERPERFEVVYNLLSVALNHRLRVIVTATEMTPVPSVTGLWPSATWFERETWDMYGVSFEGLSDQRRILTDYGFEGHPLRKDFPLTGHVEVRYDATLKDVVYEPVKLTQDFRSFDFTSPWEAMTTLPGDEKVHLNRLPPPPPPAEEVKP</sequence>
<name>A0A437MCV4_9PROT</name>
<reference evidence="6 7" key="1">
    <citation type="submission" date="2019-01" db="EMBL/GenBank/DDBJ databases">
        <authorList>
            <person name="Chen W.-M."/>
        </authorList>
    </citation>
    <scope>NUCLEOTIDE SEQUENCE [LARGE SCALE GENOMIC DNA]</scope>
    <source>
        <strain evidence="6 7">CCP-6</strain>
    </source>
</reference>
<dbReference type="Proteomes" id="UP000282957">
    <property type="component" value="Unassembled WGS sequence"/>
</dbReference>
<organism evidence="6 7">
    <name type="scientific">Rhodovarius crocodyli</name>
    <dbReference type="NCBI Taxonomy" id="1979269"/>
    <lineage>
        <taxon>Bacteria</taxon>
        <taxon>Pseudomonadati</taxon>
        <taxon>Pseudomonadota</taxon>
        <taxon>Alphaproteobacteria</taxon>
        <taxon>Acetobacterales</taxon>
        <taxon>Roseomonadaceae</taxon>
        <taxon>Rhodovarius</taxon>
    </lineage>
</organism>
<dbReference type="InterPro" id="IPR001268">
    <property type="entry name" value="NADH_UbQ_OxRdtase_30kDa_su"/>
</dbReference>
<dbReference type="PANTHER" id="PTHR10884:SF14">
    <property type="entry name" value="NADH DEHYDROGENASE [UBIQUINONE] IRON-SULFUR PROTEIN 3, MITOCHONDRIAL"/>
    <property type="match status" value="1"/>
</dbReference>
<evidence type="ECO:0000259" key="5">
    <source>
        <dbReference type="Pfam" id="PF00329"/>
    </source>
</evidence>
<accession>A0A437MCV4</accession>
<evidence type="ECO:0000256" key="3">
    <source>
        <dbReference type="HAMAP-Rule" id="MF_01357"/>
    </source>
</evidence>
<dbReference type="GO" id="GO:0050136">
    <property type="term" value="F:NADH dehydrogenase (quinone) (non-electrogenic) activity"/>
    <property type="evidence" value="ECO:0007669"/>
    <property type="project" value="UniProtKB-UniRule"/>
</dbReference>
<proteinExistence type="inferred from homology"/>
<evidence type="ECO:0000256" key="4">
    <source>
        <dbReference type="SAM" id="MobiDB-lite"/>
    </source>
</evidence>
<comment type="caution">
    <text evidence="6">The sequence shown here is derived from an EMBL/GenBank/DDBJ whole genome shotgun (WGS) entry which is preliminary data.</text>
</comment>
<gene>
    <name evidence="3" type="primary">nuoC</name>
    <name evidence="6" type="ORF">EOD42_17745</name>
</gene>
<keyword evidence="2 3" id="KW-0813">Transport</keyword>
<keyword evidence="3" id="KW-0520">NAD</keyword>
<keyword evidence="3" id="KW-1278">Translocase</keyword>
<dbReference type="Gene3D" id="3.30.460.80">
    <property type="entry name" value="NADH:ubiquinone oxidoreductase, 30kDa subunit"/>
    <property type="match status" value="1"/>
</dbReference>
<evidence type="ECO:0000256" key="2">
    <source>
        <dbReference type="ARBA" id="ARBA00022448"/>
    </source>
</evidence>
<comment type="similarity">
    <text evidence="1 3">Belongs to the complex I 30 kDa subunit family.</text>
</comment>
<dbReference type="PANTHER" id="PTHR10884">
    <property type="entry name" value="NADH DEHYDROGENASE UBIQUINONE IRON-SULFUR PROTEIN 3"/>
    <property type="match status" value="1"/>
</dbReference>
<keyword evidence="6" id="KW-0560">Oxidoreductase</keyword>
<dbReference type="EC" id="7.1.1.-" evidence="3"/>
<comment type="subcellular location">
    <subcellularLocation>
        <location evidence="3">Cell membrane</location>
        <topology evidence="3">Peripheral membrane protein</topology>
        <orientation evidence="3">Cytoplasmic side</orientation>
    </subcellularLocation>
</comment>
<dbReference type="EMBL" id="SACL01000006">
    <property type="protein sequence ID" value="RVT95479.1"/>
    <property type="molecule type" value="Genomic_DNA"/>
</dbReference>
<protein>
    <recommendedName>
        <fullName evidence="3">NADH-quinone oxidoreductase subunit C</fullName>
        <ecNumber evidence="3">7.1.1.-</ecNumber>
    </recommendedName>
    <alternativeName>
        <fullName evidence="3">NADH dehydrogenase I subunit C</fullName>
    </alternativeName>
    <alternativeName>
        <fullName evidence="3">NDH-1 subunit C</fullName>
    </alternativeName>
</protein>
<dbReference type="OrthoDB" id="9803286at2"/>
<dbReference type="InterPro" id="IPR037232">
    <property type="entry name" value="NADH_quin_OxRdtase_su_C/D-like"/>
</dbReference>
<keyword evidence="3" id="KW-0874">Quinone</keyword>
<dbReference type="SUPFAM" id="SSF143243">
    <property type="entry name" value="Nqo5-like"/>
    <property type="match status" value="1"/>
</dbReference>
<dbReference type="GO" id="GO:0008137">
    <property type="term" value="F:NADH dehydrogenase (ubiquinone) activity"/>
    <property type="evidence" value="ECO:0007669"/>
    <property type="project" value="InterPro"/>
</dbReference>
<keyword evidence="3" id="KW-1003">Cell membrane</keyword>
<dbReference type="InterPro" id="IPR010218">
    <property type="entry name" value="NADH_DH_suC"/>
</dbReference>
<evidence type="ECO:0000256" key="1">
    <source>
        <dbReference type="ARBA" id="ARBA00007569"/>
    </source>
</evidence>
<feature type="compositionally biased region" description="Pro residues" evidence="4">
    <location>
        <begin position="196"/>
        <end position="208"/>
    </location>
</feature>
<comment type="function">
    <text evidence="3">NDH-1 shuttles electrons from NADH, via FMN and iron-sulfur (Fe-S) centers, to quinones in the respiratory chain. The immediate electron acceptor for the enzyme in this species is believed to be ubiquinone. Couples the redox reaction to proton translocation (for every two electrons transferred, four hydrogen ions are translocated across the cytoplasmic membrane), and thus conserves the redox energy in a proton gradient.</text>
</comment>
<keyword evidence="3" id="KW-0472">Membrane</keyword>